<keyword evidence="2" id="KW-1185">Reference proteome</keyword>
<evidence type="ECO:0000313" key="2">
    <source>
        <dbReference type="Proteomes" id="UP000828390"/>
    </source>
</evidence>
<protein>
    <submittedName>
        <fullName evidence="1">Uncharacterized protein</fullName>
    </submittedName>
</protein>
<accession>A0A9D4FSM9</accession>
<gene>
    <name evidence="1" type="ORF">DPMN_156616</name>
</gene>
<dbReference type="EMBL" id="JAIWYP010000007">
    <property type="protein sequence ID" value="KAH3802919.1"/>
    <property type="molecule type" value="Genomic_DNA"/>
</dbReference>
<organism evidence="1 2">
    <name type="scientific">Dreissena polymorpha</name>
    <name type="common">Zebra mussel</name>
    <name type="synonym">Mytilus polymorpha</name>
    <dbReference type="NCBI Taxonomy" id="45954"/>
    <lineage>
        <taxon>Eukaryota</taxon>
        <taxon>Metazoa</taxon>
        <taxon>Spiralia</taxon>
        <taxon>Lophotrochozoa</taxon>
        <taxon>Mollusca</taxon>
        <taxon>Bivalvia</taxon>
        <taxon>Autobranchia</taxon>
        <taxon>Heteroconchia</taxon>
        <taxon>Euheterodonta</taxon>
        <taxon>Imparidentia</taxon>
        <taxon>Neoheterodontei</taxon>
        <taxon>Myida</taxon>
        <taxon>Dreissenoidea</taxon>
        <taxon>Dreissenidae</taxon>
        <taxon>Dreissena</taxon>
    </lineage>
</organism>
<reference evidence="1" key="1">
    <citation type="journal article" date="2019" name="bioRxiv">
        <title>The Genome of the Zebra Mussel, Dreissena polymorpha: A Resource for Invasive Species Research.</title>
        <authorList>
            <person name="McCartney M.A."/>
            <person name="Auch B."/>
            <person name="Kono T."/>
            <person name="Mallez S."/>
            <person name="Zhang Y."/>
            <person name="Obille A."/>
            <person name="Becker A."/>
            <person name="Abrahante J.E."/>
            <person name="Garbe J."/>
            <person name="Badalamenti J.P."/>
            <person name="Herman A."/>
            <person name="Mangelson H."/>
            <person name="Liachko I."/>
            <person name="Sullivan S."/>
            <person name="Sone E.D."/>
            <person name="Koren S."/>
            <person name="Silverstein K.A.T."/>
            <person name="Beckman K.B."/>
            <person name="Gohl D.M."/>
        </authorList>
    </citation>
    <scope>NUCLEOTIDE SEQUENCE</scope>
    <source>
        <strain evidence="1">Duluth1</strain>
        <tissue evidence="1">Whole animal</tissue>
    </source>
</reference>
<evidence type="ECO:0000313" key="1">
    <source>
        <dbReference type="EMBL" id="KAH3802919.1"/>
    </source>
</evidence>
<sequence>MYVTPISLPQRAYLKVLLCTKPDPDPNIQTTNAILLAELSFVPQHTRECDEPQCKRVDKCYERLLGKITTTFAYV</sequence>
<proteinExistence type="predicted"/>
<dbReference type="Proteomes" id="UP000828390">
    <property type="component" value="Unassembled WGS sequence"/>
</dbReference>
<comment type="caution">
    <text evidence="1">The sequence shown here is derived from an EMBL/GenBank/DDBJ whole genome shotgun (WGS) entry which is preliminary data.</text>
</comment>
<dbReference type="AlphaFoldDB" id="A0A9D4FSM9"/>
<name>A0A9D4FSM9_DREPO</name>
<reference evidence="1" key="2">
    <citation type="submission" date="2020-11" db="EMBL/GenBank/DDBJ databases">
        <authorList>
            <person name="McCartney M.A."/>
            <person name="Auch B."/>
            <person name="Kono T."/>
            <person name="Mallez S."/>
            <person name="Becker A."/>
            <person name="Gohl D.M."/>
            <person name="Silverstein K.A.T."/>
            <person name="Koren S."/>
            <person name="Bechman K.B."/>
            <person name="Herman A."/>
            <person name="Abrahante J.E."/>
            <person name="Garbe J."/>
        </authorList>
    </citation>
    <scope>NUCLEOTIDE SEQUENCE</scope>
    <source>
        <strain evidence="1">Duluth1</strain>
        <tissue evidence="1">Whole animal</tissue>
    </source>
</reference>